<dbReference type="InterPro" id="IPR046227">
    <property type="entry name" value="DUF6260"/>
</dbReference>
<dbReference type="Pfam" id="PF19774">
    <property type="entry name" value="DUF6260"/>
    <property type="match status" value="1"/>
</dbReference>
<evidence type="ECO:0000313" key="2">
    <source>
        <dbReference type="Proteomes" id="UP001597463"/>
    </source>
</evidence>
<dbReference type="RefSeq" id="WP_083526457.1">
    <property type="nucleotide sequence ID" value="NZ_BCNT01000001.1"/>
</dbReference>
<comment type="caution">
    <text evidence="1">The sequence shown here is derived from an EMBL/GenBank/DDBJ whole genome shotgun (WGS) entry which is preliminary data.</text>
</comment>
<dbReference type="Gene3D" id="3.30.2400.30">
    <property type="match status" value="1"/>
</dbReference>
<accession>A0ABW5URY3</accession>
<dbReference type="EMBL" id="JBHUMV010000011">
    <property type="protein sequence ID" value="MFD2756383.1"/>
    <property type="molecule type" value="Genomic_DNA"/>
</dbReference>
<name>A0ABW5URY3_9BURK</name>
<organism evidence="1 2">
    <name type="scientific">Comamonas terrae</name>
    <dbReference type="NCBI Taxonomy" id="673548"/>
    <lineage>
        <taxon>Bacteria</taxon>
        <taxon>Pseudomonadati</taxon>
        <taxon>Pseudomonadota</taxon>
        <taxon>Betaproteobacteria</taxon>
        <taxon>Burkholderiales</taxon>
        <taxon>Comamonadaceae</taxon>
        <taxon>Comamonas</taxon>
    </lineage>
</organism>
<sequence length="338" mass="36895">MLRLTPEQDAAITAARASFNMRQTAMAVNAAFADGFGDTLTGNAAQIPLDAWRRIDGRAVQLQRDTLVMFNRLAQASNTPVSMGDLVSYFPKVSDSGEVHVTMDGRSEGRADQALVTYEGTPLPIFDSQARFGWRQMEVMRKGPSGIDTATISNHQRKVAEKLEDVVLNGYGSINVAGTTIYGLRNFPQRATGMHGLDLKGATGAQWLSVIEAVVNAHLGDNAYGRITIFLNYSDYTYADINEFTAGYPKTILARLREVSQVAEIVPVPRIPANEVISIANIGNGDWGSILNGMPLVTRPKVRHNPEDDYVFGVIAAAVPQFRSDYEGRSQIAHFTKA</sequence>
<dbReference type="Proteomes" id="UP001597463">
    <property type="component" value="Unassembled WGS sequence"/>
</dbReference>
<evidence type="ECO:0000313" key="1">
    <source>
        <dbReference type="EMBL" id="MFD2756383.1"/>
    </source>
</evidence>
<proteinExistence type="predicted"/>
<keyword evidence="2" id="KW-1185">Reference proteome</keyword>
<protein>
    <submittedName>
        <fullName evidence="1">Major capsid protein</fullName>
    </submittedName>
</protein>
<gene>
    <name evidence="1" type="ORF">ACFSW6_20100</name>
</gene>
<reference evidence="2" key="1">
    <citation type="journal article" date="2019" name="Int. J. Syst. Evol. Microbiol.">
        <title>The Global Catalogue of Microorganisms (GCM) 10K type strain sequencing project: providing services to taxonomists for standard genome sequencing and annotation.</title>
        <authorList>
            <consortium name="The Broad Institute Genomics Platform"/>
            <consortium name="The Broad Institute Genome Sequencing Center for Infectious Disease"/>
            <person name="Wu L."/>
            <person name="Ma J."/>
        </authorList>
    </citation>
    <scope>NUCLEOTIDE SEQUENCE [LARGE SCALE GENOMIC DNA]</scope>
    <source>
        <strain evidence="2">TISTR 1906</strain>
    </source>
</reference>